<dbReference type="InterPro" id="IPR008514">
    <property type="entry name" value="T6SS_Hcp"/>
</dbReference>
<keyword evidence="2" id="KW-1185">Reference proteome</keyword>
<accession>A0A158ECR4</accession>
<dbReference type="AlphaFoldDB" id="A0A158ECR4"/>
<organism evidence="1 2">
    <name type="scientific">Caballeronia calidae</name>
    <dbReference type="NCBI Taxonomy" id="1777139"/>
    <lineage>
        <taxon>Bacteria</taxon>
        <taxon>Pseudomonadati</taxon>
        <taxon>Pseudomonadota</taxon>
        <taxon>Betaproteobacteria</taxon>
        <taxon>Burkholderiales</taxon>
        <taxon>Burkholderiaceae</taxon>
        <taxon>Caballeronia</taxon>
    </lineage>
</organism>
<reference evidence="1" key="1">
    <citation type="submission" date="2016-01" db="EMBL/GenBank/DDBJ databases">
        <authorList>
            <person name="Peeters C."/>
        </authorList>
    </citation>
    <scope>NUCLEOTIDE SEQUENCE</scope>
    <source>
        <strain evidence="1">LMG 29321</strain>
    </source>
</reference>
<comment type="caution">
    <text evidence="1">The sequence shown here is derived from an EMBL/GenBank/DDBJ whole genome shotgun (WGS) entry which is preliminary data.</text>
</comment>
<dbReference type="Pfam" id="PF05638">
    <property type="entry name" value="T6SS_HCP"/>
    <property type="match status" value="1"/>
</dbReference>
<dbReference type="EMBL" id="FCOX02000055">
    <property type="protein sequence ID" value="SAL03677.1"/>
    <property type="molecule type" value="Genomic_DNA"/>
</dbReference>
<dbReference type="InterPro" id="IPR036624">
    <property type="entry name" value="Hcp1-lik_sf"/>
</dbReference>
<sequence>MAVDMFLKLGNIKGESLAVGHTEEIEVLNWSWGCSQTGTTHSGTGGGTGRASVQDLRITKHVDKSSPTIAQSCCQGVHMPEAVLTLRKAGGNEPVEYLKITLKEVLISGLSLGFGGGEQVSENVTLNFAQFKMEYQPQDNNGAKKGGVVAGMWNIPKNTATASS</sequence>
<dbReference type="OrthoDB" id="5066999at2"/>
<dbReference type="PANTHER" id="PTHR36152">
    <property type="entry name" value="CYTOPLASMIC PROTEIN-RELATED"/>
    <property type="match status" value="1"/>
</dbReference>
<name>A0A158ECR4_9BURK</name>
<dbReference type="RefSeq" id="WP_062610743.1">
    <property type="nucleotide sequence ID" value="NZ_FCOX02000055.1"/>
</dbReference>
<gene>
    <name evidence="1" type="ORF">AWB78_06653</name>
</gene>
<proteinExistence type="predicted"/>
<dbReference type="InterPro" id="IPR053165">
    <property type="entry name" value="HSI-I_assembly_Hcp1"/>
</dbReference>
<dbReference type="SUPFAM" id="SSF141452">
    <property type="entry name" value="Hcp1-like"/>
    <property type="match status" value="1"/>
</dbReference>
<dbReference type="Proteomes" id="UP000071859">
    <property type="component" value="Unassembled WGS sequence"/>
</dbReference>
<evidence type="ECO:0000313" key="2">
    <source>
        <dbReference type="Proteomes" id="UP000071859"/>
    </source>
</evidence>
<dbReference type="PANTHER" id="PTHR36152:SF5">
    <property type="entry name" value="PROTEIN HCP1"/>
    <property type="match status" value="1"/>
</dbReference>
<dbReference type="Gene3D" id="2.30.110.20">
    <property type="entry name" value="Hcp1-like"/>
    <property type="match status" value="1"/>
</dbReference>
<evidence type="ECO:0000313" key="1">
    <source>
        <dbReference type="EMBL" id="SAL03677.1"/>
    </source>
</evidence>
<protein>
    <submittedName>
        <fullName evidence="1">Hcp1 family type VI secretion system effector</fullName>
    </submittedName>
</protein>